<comment type="caution">
    <text evidence="1">Lacks conserved residue(s) required for the propagation of feature annotation.</text>
</comment>
<comment type="similarity">
    <text evidence="1">Belongs to the peptidase S8 family.</text>
</comment>
<dbReference type="Pfam" id="PF00082">
    <property type="entry name" value="Peptidase_S8"/>
    <property type="match status" value="1"/>
</dbReference>
<name>X7ZBE7_MYCXE</name>
<evidence type="ECO:0000256" key="1">
    <source>
        <dbReference type="PROSITE-ProRule" id="PRU01240"/>
    </source>
</evidence>
<sequence length="191" mass="20096">MGGNRRPGENIVSVSNRDDGGLANALPNEKQQLIPLNGTSYAAGYVAGVAALVRSKYPQLTAAQVVQRITATAHNAARAPSNVVGAGTVDPVAALTWELPSASDSHAPAVKQLAARPNRHPRIPHHGSLPSPAPQYSRWPSWLSPRLPRIDERSPLREPAPIAHLAGDRTGDAGVVGCRARRDGLSLAIDS</sequence>
<dbReference type="EMBL" id="JAOB01000080">
    <property type="protein sequence ID" value="EUA16093.1"/>
    <property type="molecule type" value="Genomic_DNA"/>
</dbReference>
<dbReference type="Gene3D" id="3.40.50.200">
    <property type="entry name" value="Peptidase S8/S53 domain"/>
    <property type="match status" value="1"/>
</dbReference>
<dbReference type="GO" id="GO:0004252">
    <property type="term" value="F:serine-type endopeptidase activity"/>
    <property type="evidence" value="ECO:0007669"/>
    <property type="project" value="InterPro"/>
</dbReference>
<accession>X7ZBE7</accession>
<feature type="region of interest" description="Disordered" evidence="2">
    <location>
        <begin position="152"/>
        <end position="173"/>
    </location>
</feature>
<dbReference type="GO" id="GO:0006508">
    <property type="term" value="P:proteolysis"/>
    <property type="evidence" value="ECO:0007669"/>
    <property type="project" value="InterPro"/>
</dbReference>
<comment type="caution">
    <text evidence="4">The sequence shown here is derived from an EMBL/GenBank/DDBJ whole genome shotgun (WGS) entry which is preliminary data.</text>
</comment>
<reference evidence="4" key="1">
    <citation type="submission" date="2014-01" db="EMBL/GenBank/DDBJ databases">
        <authorList>
            <person name="Brown-Elliot B."/>
            <person name="Wallace R."/>
            <person name="Lenaerts A."/>
            <person name="Ordway D."/>
            <person name="DeGroote M.A."/>
            <person name="Parker T."/>
            <person name="Sizemore C."/>
            <person name="Tallon L.J."/>
            <person name="Sadzewicz L.K."/>
            <person name="Sengamalay N."/>
            <person name="Fraser C.M."/>
            <person name="Hine E."/>
            <person name="Shefchek K.A."/>
            <person name="Das S.P."/>
            <person name="Tettelin H."/>
        </authorList>
    </citation>
    <scope>NUCLEOTIDE SEQUENCE [LARGE SCALE GENOMIC DNA]</scope>
    <source>
        <strain evidence="4">4042</strain>
    </source>
</reference>
<proteinExistence type="inferred from homology"/>
<evidence type="ECO:0000259" key="3">
    <source>
        <dbReference type="Pfam" id="PF00082"/>
    </source>
</evidence>
<dbReference type="AlphaFoldDB" id="X7ZBE7"/>
<dbReference type="InterPro" id="IPR000209">
    <property type="entry name" value="Peptidase_S8/S53_dom"/>
</dbReference>
<evidence type="ECO:0000313" key="4">
    <source>
        <dbReference type="EMBL" id="EUA16093.1"/>
    </source>
</evidence>
<dbReference type="SUPFAM" id="SSF52743">
    <property type="entry name" value="Subtilisin-like"/>
    <property type="match status" value="1"/>
</dbReference>
<gene>
    <name evidence="4" type="ORF">I553_1068</name>
</gene>
<protein>
    <submittedName>
        <fullName evidence="4">Subtilase family protein</fullName>
    </submittedName>
</protein>
<evidence type="ECO:0000256" key="2">
    <source>
        <dbReference type="SAM" id="MobiDB-lite"/>
    </source>
</evidence>
<feature type="domain" description="Peptidase S8/S53" evidence="3">
    <location>
        <begin position="28"/>
        <end position="87"/>
    </location>
</feature>
<feature type="region of interest" description="Disordered" evidence="2">
    <location>
        <begin position="1"/>
        <end position="24"/>
    </location>
</feature>
<dbReference type="InterPro" id="IPR036852">
    <property type="entry name" value="Peptidase_S8/S53_dom_sf"/>
</dbReference>
<dbReference type="PROSITE" id="PS51892">
    <property type="entry name" value="SUBTILASE"/>
    <property type="match status" value="1"/>
</dbReference>
<dbReference type="PATRIC" id="fig|1299334.3.peg.8327"/>
<organism evidence="4">
    <name type="scientific">Mycobacterium xenopi 4042</name>
    <dbReference type="NCBI Taxonomy" id="1299334"/>
    <lineage>
        <taxon>Bacteria</taxon>
        <taxon>Bacillati</taxon>
        <taxon>Actinomycetota</taxon>
        <taxon>Actinomycetes</taxon>
        <taxon>Mycobacteriales</taxon>
        <taxon>Mycobacteriaceae</taxon>
        <taxon>Mycobacterium</taxon>
    </lineage>
</organism>